<dbReference type="SUPFAM" id="SSF53790">
    <property type="entry name" value="Tetrapyrrole methylase"/>
    <property type="match status" value="1"/>
</dbReference>
<keyword evidence="4 8" id="KW-0808">Transferase</keyword>
<evidence type="ECO:0000256" key="3">
    <source>
        <dbReference type="ARBA" id="ARBA00022603"/>
    </source>
</evidence>
<comment type="caution">
    <text evidence="8">The sequence shown here is derived from an EMBL/GenBank/DDBJ whole genome shotgun (WGS) entry which is preliminary data.</text>
</comment>
<dbReference type="InterPro" id="IPR014776">
    <property type="entry name" value="4pyrrole_Mease_sub2"/>
</dbReference>
<dbReference type="InterPro" id="IPR051810">
    <property type="entry name" value="Precorrin_MeTrfase"/>
</dbReference>
<dbReference type="RefSeq" id="WP_074359621.1">
    <property type="nucleotide sequence ID" value="NZ_JAXUHJ010000003.1"/>
</dbReference>
<evidence type="ECO:0000256" key="5">
    <source>
        <dbReference type="ARBA" id="ARBA00022691"/>
    </source>
</evidence>
<dbReference type="PANTHER" id="PTHR47036">
    <property type="entry name" value="COBALT-FACTOR III C(17)-METHYLTRANSFERASE-RELATED"/>
    <property type="match status" value="1"/>
</dbReference>
<gene>
    <name evidence="8" type="primary">cobJ</name>
    <name evidence="8" type="ORF">U2150_00355</name>
</gene>
<sequence>MIRIIGIGPTRDDITLRALRAIEDADVVIGYVKYIRQIEDLLEGKEVIKSGMGDEVERVELAIKKHLQGHSVALISSGDPGVYGMANVFFQIFDRYSGIEFEVIPGVTAVNYSAAQLGAPLHDFAIISLSDILTPLSEIKRKLEAAAEAGMIIALYNPTGKKRKKPFREALGILRSKLRPETPVGIVRTEDGRAETSIVTISDLDESMVDMSTTIIIGNRTSYVRDGQMITPRGYAVKAPLHELAAEFYRENPNGKASGPDTECEFYPCHFEGQNCAFCYCPFYPCGEGSTGGYWIRDKNVWSCQNCEWIHTDEAVECIKRRLEVSDPEDLLKRKKELLKLRRECLMGMK</sequence>
<dbReference type="Proteomes" id="UP001369247">
    <property type="component" value="Unassembled WGS sequence"/>
</dbReference>
<keyword evidence="3 8" id="KW-0489">Methyltransferase</keyword>
<evidence type="ECO:0000259" key="6">
    <source>
        <dbReference type="Pfam" id="PF00590"/>
    </source>
</evidence>
<dbReference type="Gene3D" id="3.30.950.10">
    <property type="entry name" value="Methyltransferase, Cobalt-precorrin-4 Transmethylase, Domain 2"/>
    <property type="match status" value="1"/>
</dbReference>
<dbReference type="Gene3D" id="3.40.1010.10">
    <property type="entry name" value="Cobalt-precorrin-4 Transmethylase, Domain 1"/>
    <property type="match status" value="1"/>
</dbReference>
<reference evidence="8 9" key="1">
    <citation type="submission" date="2023-12" db="EMBL/GenBank/DDBJ databases">
        <title>Phenotypic and Genomic Characterization of Methanothermobacter wolfeii Strain BSEL, a CO2-Capturing Archaeon with Minimal Nutrient Requirements.</title>
        <authorList>
            <person name="Ale Enriquez F."/>
            <person name="Ahring B.K."/>
        </authorList>
    </citation>
    <scope>NUCLEOTIDE SEQUENCE [LARGE SCALE GENOMIC DNA]</scope>
    <source>
        <strain evidence="8 9">BSEL-1</strain>
    </source>
</reference>
<keyword evidence="5" id="KW-0949">S-adenosyl-L-methionine</keyword>
<keyword evidence="2" id="KW-0169">Cobalamin biosynthesis</keyword>
<dbReference type="Pfam" id="PF00590">
    <property type="entry name" value="TP_methylase"/>
    <property type="match status" value="1"/>
</dbReference>
<keyword evidence="9" id="KW-1185">Reference proteome</keyword>
<dbReference type="CDD" id="cd11646">
    <property type="entry name" value="Precorrin_3B_C17_MT"/>
    <property type="match status" value="1"/>
</dbReference>
<dbReference type="InterPro" id="IPR000878">
    <property type="entry name" value="4pyrrol_Mease"/>
</dbReference>
<evidence type="ECO:0000313" key="8">
    <source>
        <dbReference type="EMBL" id="MEJ8541953.1"/>
    </source>
</evidence>
<evidence type="ECO:0000259" key="7">
    <source>
        <dbReference type="Pfam" id="PF04071"/>
    </source>
</evidence>
<proteinExistence type="predicted"/>
<evidence type="ECO:0000256" key="2">
    <source>
        <dbReference type="ARBA" id="ARBA00022573"/>
    </source>
</evidence>
<dbReference type="InterPro" id="IPR014777">
    <property type="entry name" value="4pyrrole_Mease_sub1"/>
</dbReference>
<organism evidence="8 9">
    <name type="scientific">Methanothermobacter wolfeii</name>
    <name type="common">Methanobacterium wolfei</name>
    <dbReference type="NCBI Taxonomy" id="145261"/>
    <lineage>
        <taxon>Archaea</taxon>
        <taxon>Methanobacteriati</taxon>
        <taxon>Methanobacteriota</taxon>
        <taxon>Methanomada group</taxon>
        <taxon>Methanobacteria</taxon>
        <taxon>Methanobacteriales</taxon>
        <taxon>Methanobacteriaceae</taxon>
        <taxon>Methanothermobacter</taxon>
    </lineage>
</organism>
<evidence type="ECO:0000313" key="9">
    <source>
        <dbReference type="Proteomes" id="UP001369247"/>
    </source>
</evidence>
<dbReference type="EMBL" id="JAXUHJ010000003">
    <property type="protein sequence ID" value="MEJ8541953.1"/>
    <property type="molecule type" value="Genomic_DNA"/>
</dbReference>
<dbReference type="GO" id="GO:0032259">
    <property type="term" value="P:methylation"/>
    <property type="evidence" value="ECO:0007669"/>
    <property type="project" value="UniProtKB-KW"/>
</dbReference>
<comment type="pathway">
    <text evidence="1">Cofactor biosynthesis; adenosylcobalamin biosynthesis.</text>
</comment>
<evidence type="ECO:0000256" key="4">
    <source>
        <dbReference type="ARBA" id="ARBA00022679"/>
    </source>
</evidence>
<dbReference type="EC" id="2.1.1.131" evidence="8"/>
<protein>
    <submittedName>
        <fullName evidence="8">Precorrin-3B C(17)-methyltransferase</fullName>
        <ecNumber evidence="8">2.1.1.131</ecNumber>
    </submittedName>
</protein>
<dbReference type="InterPro" id="IPR006363">
    <property type="entry name" value="Cbl_synth_CobJ/CibH_dom"/>
</dbReference>
<evidence type="ECO:0000256" key="1">
    <source>
        <dbReference type="ARBA" id="ARBA00004953"/>
    </source>
</evidence>
<name>A0ABU8TSB6_METWO</name>
<accession>A0ABU8TSB6</accession>
<dbReference type="GO" id="GO:0030789">
    <property type="term" value="F:precorrin-3B C17-methyltransferase activity"/>
    <property type="evidence" value="ECO:0007669"/>
    <property type="project" value="UniProtKB-EC"/>
</dbReference>
<feature type="domain" description="Cysteine-rich small" evidence="7">
    <location>
        <begin position="260"/>
        <end position="324"/>
    </location>
</feature>
<feature type="domain" description="Tetrapyrrole methylase" evidence="6">
    <location>
        <begin position="2"/>
        <end position="188"/>
    </location>
</feature>
<dbReference type="Pfam" id="PF04071">
    <property type="entry name" value="zf-like"/>
    <property type="match status" value="1"/>
</dbReference>
<dbReference type="PANTHER" id="PTHR47036:SF1">
    <property type="entry name" value="COBALT-FACTOR III C(17)-METHYLTRANSFERASE-RELATED"/>
    <property type="match status" value="1"/>
</dbReference>
<dbReference type="InterPro" id="IPR035996">
    <property type="entry name" value="4pyrrol_Methylase_sf"/>
</dbReference>
<dbReference type="InterPro" id="IPR007212">
    <property type="entry name" value="Zf-like"/>
</dbReference>
<dbReference type="NCBIfam" id="TIGR01466">
    <property type="entry name" value="cobJ_cbiH"/>
    <property type="match status" value="1"/>
</dbReference>